<dbReference type="SMART" id="SM01043">
    <property type="entry name" value="BTAD"/>
    <property type="match status" value="1"/>
</dbReference>
<dbReference type="InterPro" id="IPR011990">
    <property type="entry name" value="TPR-like_helical_dom_sf"/>
</dbReference>
<evidence type="ECO:0000256" key="1">
    <source>
        <dbReference type="ARBA" id="ARBA00005820"/>
    </source>
</evidence>
<comment type="caution">
    <text evidence="7">The sequence shown here is derived from an EMBL/GenBank/DDBJ whole genome shotgun (WGS) entry which is preliminary data.</text>
</comment>
<keyword evidence="2" id="KW-0805">Transcription regulation</keyword>
<comment type="similarity">
    <text evidence="1">Belongs to the AfsR/DnrI/RedD regulatory family.</text>
</comment>
<dbReference type="EMBL" id="JBHTIS010002646">
    <property type="protein sequence ID" value="MFD1050155.1"/>
    <property type="molecule type" value="Genomic_DNA"/>
</dbReference>
<evidence type="ECO:0000256" key="5">
    <source>
        <dbReference type="PROSITE-ProRule" id="PRU01091"/>
    </source>
</evidence>
<dbReference type="PANTHER" id="PTHR35807">
    <property type="entry name" value="TRANSCRIPTIONAL REGULATOR REDD-RELATED"/>
    <property type="match status" value="1"/>
</dbReference>
<evidence type="ECO:0000256" key="2">
    <source>
        <dbReference type="ARBA" id="ARBA00023015"/>
    </source>
</evidence>
<reference evidence="8" key="1">
    <citation type="journal article" date="2019" name="Int. J. Syst. Evol. Microbiol.">
        <title>The Global Catalogue of Microorganisms (GCM) 10K type strain sequencing project: providing services to taxonomists for standard genome sequencing and annotation.</title>
        <authorList>
            <consortium name="The Broad Institute Genomics Platform"/>
            <consortium name="The Broad Institute Genome Sequencing Center for Infectious Disease"/>
            <person name="Wu L."/>
            <person name="Ma J."/>
        </authorList>
    </citation>
    <scope>NUCLEOTIDE SEQUENCE [LARGE SCALE GENOMIC DNA]</scope>
    <source>
        <strain evidence="8">JCM 31486</strain>
    </source>
</reference>
<dbReference type="SMART" id="SM00862">
    <property type="entry name" value="Trans_reg_C"/>
    <property type="match status" value="1"/>
</dbReference>
<feature type="DNA-binding region" description="OmpR/PhoB-type" evidence="5">
    <location>
        <begin position="1"/>
        <end position="91"/>
    </location>
</feature>
<keyword evidence="4" id="KW-0804">Transcription</keyword>
<evidence type="ECO:0000259" key="6">
    <source>
        <dbReference type="PROSITE" id="PS51755"/>
    </source>
</evidence>
<dbReference type="Gene3D" id="1.10.10.10">
    <property type="entry name" value="Winged helix-like DNA-binding domain superfamily/Winged helix DNA-binding domain"/>
    <property type="match status" value="1"/>
</dbReference>
<dbReference type="InterPro" id="IPR036388">
    <property type="entry name" value="WH-like_DNA-bd_sf"/>
</dbReference>
<feature type="non-terminal residue" evidence="7">
    <location>
        <position position="194"/>
    </location>
</feature>
<evidence type="ECO:0000313" key="7">
    <source>
        <dbReference type="EMBL" id="MFD1050155.1"/>
    </source>
</evidence>
<dbReference type="Gene3D" id="1.25.40.10">
    <property type="entry name" value="Tetratricopeptide repeat domain"/>
    <property type="match status" value="1"/>
</dbReference>
<dbReference type="Pfam" id="PF03704">
    <property type="entry name" value="BTAD"/>
    <property type="match status" value="1"/>
</dbReference>
<sequence>MTVEFRVLGEIEARRDGELVDLGHARQRCVLAVLLVEANHPVHVDQLVDRVWGERVPNSARESLYSYLSRLRQALTDATIVRRSGGYVLNVDPDSVDLHRFLRMVDQARETGDAALFDDALRLWDGEPFAGLNTPWLQTQRESLEQKRLAAELDRNDLELSQGVGRVAELTARYEQFPLDERLTGQLMLALQRA</sequence>
<keyword evidence="3 5" id="KW-0238">DNA-binding</keyword>
<dbReference type="SUPFAM" id="SSF46894">
    <property type="entry name" value="C-terminal effector domain of the bipartite response regulators"/>
    <property type="match status" value="1"/>
</dbReference>
<dbReference type="InterPro" id="IPR016032">
    <property type="entry name" value="Sig_transdc_resp-reg_C-effctor"/>
</dbReference>
<dbReference type="Proteomes" id="UP001597045">
    <property type="component" value="Unassembled WGS sequence"/>
</dbReference>
<proteinExistence type="inferred from homology"/>
<dbReference type="InterPro" id="IPR001867">
    <property type="entry name" value="OmpR/PhoB-type_DNA-bd"/>
</dbReference>
<dbReference type="PROSITE" id="PS51755">
    <property type="entry name" value="OMPR_PHOB"/>
    <property type="match status" value="1"/>
</dbReference>
<feature type="domain" description="OmpR/PhoB-type" evidence="6">
    <location>
        <begin position="1"/>
        <end position="91"/>
    </location>
</feature>
<keyword evidence="8" id="KW-1185">Reference proteome</keyword>
<gene>
    <name evidence="7" type="ORF">ACFQ1S_33850</name>
</gene>
<evidence type="ECO:0000256" key="3">
    <source>
        <dbReference type="ARBA" id="ARBA00023125"/>
    </source>
</evidence>
<name>A0ABW3MM05_9PSEU</name>
<evidence type="ECO:0000313" key="8">
    <source>
        <dbReference type="Proteomes" id="UP001597045"/>
    </source>
</evidence>
<organism evidence="7 8">
    <name type="scientific">Kibdelosporangium lantanae</name>
    <dbReference type="NCBI Taxonomy" id="1497396"/>
    <lineage>
        <taxon>Bacteria</taxon>
        <taxon>Bacillati</taxon>
        <taxon>Actinomycetota</taxon>
        <taxon>Actinomycetes</taxon>
        <taxon>Pseudonocardiales</taxon>
        <taxon>Pseudonocardiaceae</taxon>
        <taxon>Kibdelosporangium</taxon>
    </lineage>
</organism>
<dbReference type="InterPro" id="IPR051677">
    <property type="entry name" value="AfsR-DnrI-RedD_regulator"/>
</dbReference>
<evidence type="ECO:0000256" key="4">
    <source>
        <dbReference type="ARBA" id="ARBA00023163"/>
    </source>
</evidence>
<dbReference type="Pfam" id="PF00486">
    <property type="entry name" value="Trans_reg_C"/>
    <property type="match status" value="1"/>
</dbReference>
<accession>A0ABW3MM05</accession>
<dbReference type="PANTHER" id="PTHR35807:SF1">
    <property type="entry name" value="TRANSCRIPTIONAL REGULATOR REDD"/>
    <property type="match status" value="1"/>
</dbReference>
<dbReference type="InterPro" id="IPR005158">
    <property type="entry name" value="BTAD"/>
</dbReference>
<protein>
    <submittedName>
        <fullName evidence="7">BTAD domain-containing putative transcriptional regulator</fullName>
    </submittedName>
</protein>
<dbReference type="SUPFAM" id="SSF48452">
    <property type="entry name" value="TPR-like"/>
    <property type="match status" value="1"/>
</dbReference>